<sequence length="855" mass="95252">MDFSSYRPKARKFSSRVAKVSSRYHPFLQQSGFNKRRFWIRFFGLVSTLVFFSLIALIVLTFFSFIIFAKDLPSPYKLTARDSSLSTKIFDRNGKLLYDIYGDKNRALVNWNVLPIYVKQATISVEDKDFYKHQGFSAIGIFRAIFNTVFFRNLQGGSTITQQVVKNTLLSPERTVTRKIKEFILAIQVERKYTKDEILQIYLNEVPYGGTAWGIEAAAQTYFSKEAKDLTLTEAVVLAGLPQRPSYYSPYGANPKAYIERADQVARRMREDGYITREQEEKLKEEISGVHFSPNNQGIRAPHFVFYVKDILSQKYGDKFVEQGGLKVTTSLDLDLQEKVQKIVTEEIGKLKDLKVGNGASVVLDPKSGDILAMVGSKDYFAKDYDGQVNVALSLRQPGSALKPFTYATGLKAGYTAATVLMDVATEFPGGAGQPPYKPVNYDGKYRGPIQVRFALGNSINMAAVKMTGLVGIKNMLRTAYDAGVKSLEPTDDNLKRFGLSITLGGGEVKLLELTNGYATLANGGKYVETRPILKVEDRGGKILEEAKEPQSKEVMGRDVAFIITHILSDNNARSLVFGPNSLLNVAGKTVAVKTGTTDDKRDNWAVGFTPSLVVGTWVGNNDNSPMNQQIASGVTGATPIWNRITTTVLSGKQSEEFLKPDNVVALEIDAFGGGLPCRDFPKRSEYFIRGTEPTRDCLVEKTLDGKEYYVFVEFDPVSGDGRNRWQEGIDAWAKAQPDPKYNAPQELKNEPTKNPDDIKVNIKKPDDHAQVDLSFETEAEVETGRKVTKVEFYIADLGGNFTLKDTKTGSPYKFNFTFAESNKGKHKIKVKAFNEAGRNAEREITVSVGQPWTD</sequence>
<evidence type="ECO:0000256" key="14">
    <source>
        <dbReference type="ARBA" id="ARBA00023316"/>
    </source>
</evidence>
<protein>
    <submittedName>
        <fullName evidence="21">Uncharacterized protein</fullName>
    </submittedName>
</protein>
<dbReference type="GO" id="GO:0009002">
    <property type="term" value="F:serine-type D-Ala-D-Ala carboxypeptidase activity"/>
    <property type="evidence" value="ECO:0007669"/>
    <property type="project" value="UniProtKB-EC"/>
</dbReference>
<dbReference type="InterPro" id="IPR012338">
    <property type="entry name" value="Beta-lactam/transpept-like"/>
</dbReference>
<evidence type="ECO:0000256" key="4">
    <source>
        <dbReference type="ARBA" id="ARBA00022475"/>
    </source>
</evidence>
<organism evidence="21 22">
    <name type="scientific">Candidatus Curtissbacteria bacterium RIFCSPHIGHO2_01_FULL_41_13</name>
    <dbReference type="NCBI Taxonomy" id="1797745"/>
    <lineage>
        <taxon>Bacteria</taxon>
        <taxon>Candidatus Curtissiibacteriota</taxon>
    </lineage>
</organism>
<keyword evidence="12 18" id="KW-0472">Membrane</keyword>
<keyword evidence="18" id="KW-0812">Transmembrane</keyword>
<dbReference type="SUPFAM" id="SSF56601">
    <property type="entry name" value="beta-lactamase/transpeptidase-like"/>
    <property type="match status" value="1"/>
</dbReference>
<evidence type="ECO:0000313" key="21">
    <source>
        <dbReference type="EMBL" id="OGD86098.1"/>
    </source>
</evidence>
<comment type="similarity">
    <text evidence="3">In the N-terminal section; belongs to the glycosyltransferase 51 family.</text>
</comment>
<dbReference type="GO" id="GO:0008360">
    <property type="term" value="P:regulation of cell shape"/>
    <property type="evidence" value="ECO:0007669"/>
    <property type="project" value="UniProtKB-KW"/>
</dbReference>
<keyword evidence="8" id="KW-0808">Transferase</keyword>
<evidence type="ECO:0000256" key="2">
    <source>
        <dbReference type="ARBA" id="ARBA00007090"/>
    </source>
</evidence>
<evidence type="ECO:0000256" key="18">
    <source>
        <dbReference type="SAM" id="Phobius"/>
    </source>
</evidence>
<dbReference type="GO" id="GO:0009252">
    <property type="term" value="P:peptidoglycan biosynthetic process"/>
    <property type="evidence" value="ECO:0007669"/>
    <property type="project" value="UniProtKB-KW"/>
</dbReference>
<dbReference type="Pfam" id="PF00912">
    <property type="entry name" value="Transgly"/>
    <property type="match status" value="1"/>
</dbReference>
<evidence type="ECO:0000256" key="1">
    <source>
        <dbReference type="ARBA" id="ARBA00004236"/>
    </source>
</evidence>
<keyword evidence="14" id="KW-0961">Cell wall biogenesis/degradation</keyword>
<evidence type="ECO:0000256" key="13">
    <source>
        <dbReference type="ARBA" id="ARBA00023268"/>
    </source>
</evidence>
<evidence type="ECO:0000256" key="15">
    <source>
        <dbReference type="ARBA" id="ARBA00034000"/>
    </source>
</evidence>
<keyword evidence="11" id="KW-0573">Peptidoglycan synthesis</keyword>
<feature type="domain" description="Glycosyl transferase family 51" evidence="20">
    <location>
        <begin position="94"/>
        <end position="269"/>
    </location>
</feature>
<reference evidence="21 22" key="1">
    <citation type="journal article" date="2016" name="Nat. Commun.">
        <title>Thousands of microbial genomes shed light on interconnected biogeochemical processes in an aquifer system.</title>
        <authorList>
            <person name="Anantharaman K."/>
            <person name="Brown C.T."/>
            <person name="Hug L.A."/>
            <person name="Sharon I."/>
            <person name="Castelle C.J."/>
            <person name="Probst A.J."/>
            <person name="Thomas B.C."/>
            <person name="Singh A."/>
            <person name="Wilkins M.J."/>
            <person name="Karaoz U."/>
            <person name="Brodie E.L."/>
            <person name="Williams K.H."/>
            <person name="Hubbard S.S."/>
            <person name="Banfield J.F."/>
        </authorList>
    </citation>
    <scope>NUCLEOTIDE SEQUENCE [LARGE SCALE GENOMIC DNA]</scope>
</reference>
<dbReference type="GO" id="GO:0005886">
    <property type="term" value="C:plasma membrane"/>
    <property type="evidence" value="ECO:0007669"/>
    <property type="project" value="UniProtKB-SubCell"/>
</dbReference>
<keyword evidence="4" id="KW-1003">Cell membrane</keyword>
<dbReference type="InterPro" id="IPR023346">
    <property type="entry name" value="Lysozyme-like_dom_sf"/>
</dbReference>
<keyword evidence="10" id="KW-0133">Cell shape</keyword>
<dbReference type="GO" id="GO:0030288">
    <property type="term" value="C:outer membrane-bounded periplasmic space"/>
    <property type="evidence" value="ECO:0007669"/>
    <property type="project" value="TreeGrafter"/>
</dbReference>
<dbReference type="InterPro" id="IPR001264">
    <property type="entry name" value="Glyco_trans_51"/>
</dbReference>
<comment type="catalytic activity">
    <reaction evidence="15">
        <text>Preferential cleavage: (Ac)2-L-Lys-D-Ala-|-D-Ala. Also transpeptidation of peptidyl-alanyl moieties that are N-acyl substituents of D-alanine.</text>
        <dbReference type="EC" id="3.4.16.4"/>
    </reaction>
</comment>
<feature type="domain" description="Penicillin-binding protein transpeptidase" evidence="19">
    <location>
        <begin position="359"/>
        <end position="612"/>
    </location>
</feature>
<dbReference type="SUPFAM" id="SSF53955">
    <property type="entry name" value="Lysozyme-like"/>
    <property type="match status" value="1"/>
</dbReference>
<evidence type="ECO:0000259" key="19">
    <source>
        <dbReference type="Pfam" id="PF00905"/>
    </source>
</evidence>
<dbReference type="PANTHER" id="PTHR32282:SF11">
    <property type="entry name" value="PENICILLIN-BINDING PROTEIN 1B"/>
    <property type="match status" value="1"/>
</dbReference>
<comment type="subcellular location">
    <subcellularLocation>
        <location evidence="1">Cell membrane</location>
    </subcellularLocation>
</comment>
<evidence type="ECO:0000256" key="16">
    <source>
        <dbReference type="ARBA" id="ARBA00049902"/>
    </source>
</evidence>
<dbReference type="Gene3D" id="2.60.40.10">
    <property type="entry name" value="Immunoglobulins"/>
    <property type="match status" value="1"/>
</dbReference>
<keyword evidence="6" id="KW-0645">Protease</keyword>
<proteinExistence type="inferred from homology"/>
<evidence type="ECO:0000259" key="20">
    <source>
        <dbReference type="Pfam" id="PF00912"/>
    </source>
</evidence>
<evidence type="ECO:0000256" key="17">
    <source>
        <dbReference type="SAM" id="MobiDB-lite"/>
    </source>
</evidence>
<dbReference type="InterPro" id="IPR013783">
    <property type="entry name" value="Ig-like_fold"/>
</dbReference>
<accession>A0A1F5G2N0</accession>
<feature type="region of interest" description="Disordered" evidence="17">
    <location>
        <begin position="737"/>
        <end position="757"/>
    </location>
</feature>
<evidence type="ECO:0000256" key="3">
    <source>
        <dbReference type="ARBA" id="ARBA00007739"/>
    </source>
</evidence>
<dbReference type="GO" id="GO:0006508">
    <property type="term" value="P:proteolysis"/>
    <property type="evidence" value="ECO:0007669"/>
    <property type="project" value="UniProtKB-KW"/>
</dbReference>
<dbReference type="Pfam" id="PF00905">
    <property type="entry name" value="Transpeptidase"/>
    <property type="match status" value="1"/>
</dbReference>
<dbReference type="Proteomes" id="UP000177069">
    <property type="component" value="Unassembled WGS sequence"/>
</dbReference>
<keyword evidence="5" id="KW-0121">Carboxypeptidase</keyword>
<keyword evidence="18" id="KW-1133">Transmembrane helix</keyword>
<evidence type="ECO:0000256" key="7">
    <source>
        <dbReference type="ARBA" id="ARBA00022676"/>
    </source>
</evidence>
<dbReference type="InterPro" id="IPR050396">
    <property type="entry name" value="Glycosyltr_51/Transpeptidase"/>
</dbReference>
<dbReference type="Pfam" id="PF17957">
    <property type="entry name" value="Big_7"/>
    <property type="match status" value="1"/>
</dbReference>
<comment type="catalytic activity">
    <reaction evidence="16">
        <text>[GlcNAc-(1-&gt;4)-Mur2Ac(oyl-L-Ala-gamma-D-Glu-L-Lys-D-Ala-D-Ala)](n)-di-trans,octa-cis-undecaprenyl diphosphate + beta-D-GlcNAc-(1-&gt;4)-Mur2Ac(oyl-L-Ala-gamma-D-Glu-L-Lys-D-Ala-D-Ala)-di-trans,octa-cis-undecaprenyl diphosphate = [GlcNAc-(1-&gt;4)-Mur2Ac(oyl-L-Ala-gamma-D-Glu-L-Lys-D-Ala-D-Ala)](n+1)-di-trans,octa-cis-undecaprenyl diphosphate + di-trans,octa-cis-undecaprenyl diphosphate + H(+)</text>
        <dbReference type="Rhea" id="RHEA:23708"/>
        <dbReference type="Rhea" id="RHEA-COMP:9602"/>
        <dbReference type="Rhea" id="RHEA-COMP:9603"/>
        <dbReference type="ChEBI" id="CHEBI:15378"/>
        <dbReference type="ChEBI" id="CHEBI:58405"/>
        <dbReference type="ChEBI" id="CHEBI:60033"/>
        <dbReference type="ChEBI" id="CHEBI:78435"/>
        <dbReference type="EC" id="2.4.99.28"/>
    </reaction>
</comment>
<keyword evidence="7" id="KW-0328">Glycosyltransferase</keyword>
<evidence type="ECO:0000256" key="10">
    <source>
        <dbReference type="ARBA" id="ARBA00022960"/>
    </source>
</evidence>
<gene>
    <name evidence="21" type="ORF">A2696_02290</name>
</gene>
<feature type="compositionally biased region" description="Basic and acidic residues" evidence="17">
    <location>
        <begin position="748"/>
        <end position="757"/>
    </location>
</feature>
<dbReference type="InterPro" id="IPR036950">
    <property type="entry name" value="PBP_transglycosylase"/>
</dbReference>
<comment type="similarity">
    <text evidence="2">In the C-terminal section; belongs to the transpeptidase family.</text>
</comment>
<dbReference type="EMBL" id="MFBA01000003">
    <property type="protein sequence ID" value="OGD86098.1"/>
    <property type="molecule type" value="Genomic_DNA"/>
</dbReference>
<comment type="caution">
    <text evidence="21">The sequence shown here is derived from an EMBL/GenBank/DDBJ whole genome shotgun (WGS) entry which is preliminary data.</text>
</comment>
<dbReference type="GO" id="GO:0071555">
    <property type="term" value="P:cell wall organization"/>
    <property type="evidence" value="ECO:0007669"/>
    <property type="project" value="UniProtKB-KW"/>
</dbReference>
<feature type="transmembrane region" description="Helical" evidence="18">
    <location>
        <begin position="42"/>
        <end position="68"/>
    </location>
</feature>
<dbReference type="GO" id="GO:0008955">
    <property type="term" value="F:peptidoglycan glycosyltransferase activity"/>
    <property type="evidence" value="ECO:0007669"/>
    <property type="project" value="UniProtKB-EC"/>
</dbReference>
<evidence type="ECO:0000256" key="6">
    <source>
        <dbReference type="ARBA" id="ARBA00022670"/>
    </source>
</evidence>
<evidence type="ECO:0000256" key="11">
    <source>
        <dbReference type="ARBA" id="ARBA00022984"/>
    </source>
</evidence>
<evidence type="ECO:0000256" key="12">
    <source>
        <dbReference type="ARBA" id="ARBA00023136"/>
    </source>
</evidence>
<evidence type="ECO:0000313" key="22">
    <source>
        <dbReference type="Proteomes" id="UP000177069"/>
    </source>
</evidence>
<dbReference type="Gene3D" id="3.40.710.10">
    <property type="entry name" value="DD-peptidase/beta-lactamase superfamily"/>
    <property type="match status" value="1"/>
</dbReference>
<evidence type="ECO:0000256" key="8">
    <source>
        <dbReference type="ARBA" id="ARBA00022679"/>
    </source>
</evidence>
<dbReference type="Gene3D" id="1.10.3810.10">
    <property type="entry name" value="Biosynthetic peptidoglycan transglycosylase-like"/>
    <property type="match status" value="1"/>
</dbReference>
<dbReference type="GO" id="GO:0008658">
    <property type="term" value="F:penicillin binding"/>
    <property type="evidence" value="ECO:0007669"/>
    <property type="project" value="InterPro"/>
</dbReference>
<keyword evidence="9" id="KW-0378">Hydrolase</keyword>
<evidence type="ECO:0000256" key="5">
    <source>
        <dbReference type="ARBA" id="ARBA00022645"/>
    </source>
</evidence>
<dbReference type="FunFam" id="1.10.3810.10:FF:000001">
    <property type="entry name" value="Penicillin-binding protein 1A"/>
    <property type="match status" value="1"/>
</dbReference>
<dbReference type="PANTHER" id="PTHR32282">
    <property type="entry name" value="BINDING PROTEIN TRANSPEPTIDASE, PUTATIVE-RELATED"/>
    <property type="match status" value="1"/>
</dbReference>
<name>A0A1F5G2N0_9BACT</name>
<evidence type="ECO:0000256" key="9">
    <source>
        <dbReference type="ARBA" id="ARBA00022801"/>
    </source>
</evidence>
<dbReference type="AlphaFoldDB" id="A0A1F5G2N0"/>
<keyword evidence="13" id="KW-0511">Multifunctional enzyme</keyword>
<dbReference type="InterPro" id="IPR001460">
    <property type="entry name" value="PCN-bd_Tpept"/>
</dbReference>